<accession>A0ABW5YHA5</accession>
<feature type="signal peptide" evidence="1">
    <location>
        <begin position="1"/>
        <end position="19"/>
    </location>
</feature>
<comment type="caution">
    <text evidence="2">The sequence shown here is derived from an EMBL/GenBank/DDBJ whole genome shotgun (WGS) entry which is preliminary data.</text>
</comment>
<evidence type="ECO:0000313" key="2">
    <source>
        <dbReference type="EMBL" id="MFD2874692.1"/>
    </source>
</evidence>
<evidence type="ECO:0000256" key="1">
    <source>
        <dbReference type="SAM" id="SignalP"/>
    </source>
</evidence>
<feature type="chain" id="PRO_5046401596" description="DUF3471 domain-containing protein" evidence="1">
    <location>
        <begin position="20"/>
        <end position="122"/>
    </location>
</feature>
<name>A0ABW5YHA5_9SPHI</name>
<keyword evidence="3" id="KW-1185">Reference proteome</keyword>
<sequence>MKKLIIFSLMSAITFGAFCKPVNRTPIAIQKTADDSLKAYTGRYQSIQKAGTFLVEVLLTVDNRLIAHSLWDGNKYPLNHLNGDNFIMQGFDWSVKFERDKNNKITRLVLKGTEVWDRIKDL</sequence>
<dbReference type="EMBL" id="JBHUPD010000004">
    <property type="protein sequence ID" value="MFD2874692.1"/>
    <property type="molecule type" value="Genomic_DNA"/>
</dbReference>
<keyword evidence="1" id="KW-0732">Signal</keyword>
<dbReference type="RefSeq" id="WP_377189854.1">
    <property type="nucleotide sequence ID" value="NZ_JBHUPD010000004.1"/>
</dbReference>
<gene>
    <name evidence="2" type="ORF">ACFS5N_19560</name>
</gene>
<dbReference type="Proteomes" id="UP001597557">
    <property type="component" value="Unassembled WGS sequence"/>
</dbReference>
<evidence type="ECO:0008006" key="4">
    <source>
        <dbReference type="Google" id="ProtNLM"/>
    </source>
</evidence>
<reference evidence="3" key="1">
    <citation type="journal article" date="2019" name="Int. J. Syst. Evol. Microbiol.">
        <title>The Global Catalogue of Microorganisms (GCM) 10K type strain sequencing project: providing services to taxonomists for standard genome sequencing and annotation.</title>
        <authorList>
            <consortium name="The Broad Institute Genomics Platform"/>
            <consortium name="The Broad Institute Genome Sequencing Center for Infectious Disease"/>
            <person name="Wu L."/>
            <person name="Ma J."/>
        </authorList>
    </citation>
    <scope>NUCLEOTIDE SEQUENCE [LARGE SCALE GENOMIC DNA]</scope>
    <source>
        <strain evidence="3">KCTC 22437</strain>
    </source>
</reference>
<protein>
    <recommendedName>
        <fullName evidence="4">DUF3471 domain-containing protein</fullName>
    </recommendedName>
</protein>
<evidence type="ECO:0000313" key="3">
    <source>
        <dbReference type="Proteomes" id="UP001597557"/>
    </source>
</evidence>
<organism evidence="2 3">
    <name type="scientific">Mucilaginibacter ximonensis</name>
    <dbReference type="NCBI Taxonomy" id="538021"/>
    <lineage>
        <taxon>Bacteria</taxon>
        <taxon>Pseudomonadati</taxon>
        <taxon>Bacteroidota</taxon>
        <taxon>Sphingobacteriia</taxon>
        <taxon>Sphingobacteriales</taxon>
        <taxon>Sphingobacteriaceae</taxon>
        <taxon>Mucilaginibacter</taxon>
    </lineage>
</organism>
<proteinExistence type="predicted"/>